<protein>
    <recommendedName>
        <fullName evidence="4">Twin-arginine translocation pathway signal protein</fullName>
    </recommendedName>
</protein>
<evidence type="ECO:0008006" key="4">
    <source>
        <dbReference type="Google" id="ProtNLM"/>
    </source>
</evidence>
<keyword evidence="3" id="KW-1185">Reference proteome</keyword>
<evidence type="ECO:0000313" key="3">
    <source>
        <dbReference type="Proteomes" id="UP000561459"/>
    </source>
</evidence>
<dbReference type="EMBL" id="JACIDY010000001">
    <property type="protein sequence ID" value="MBB3938410.1"/>
    <property type="molecule type" value="Genomic_DNA"/>
</dbReference>
<dbReference type="RefSeq" id="WP_183615382.1">
    <property type="nucleotide sequence ID" value="NZ_JACIDY010000001.1"/>
</dbReference>
<gene>
    <name evidence="2" type="ORF">GGR39_000039</name>
</gene>
<dbReference type="Proteomes" id="UP000561459">
    <property type="component" value="Unassembled WGS sequence"/>
</dbReference>
<dbReference type="AlphaFoldDB" id="A0A7W6C0Y5"/>
<comment type="caution">
    <text evidence="2">The sequence shown here is derived from an EMBL/GenBank/DDBJ whole genome shotgun (WGS) entry which is preliminary data.</text>
</comment>
<keyword evidence="1" id="KW-0732">Signal</keyword>
<name>A0A7W6C0Y5_9SPHN</name>
<organism evidence="2 3">
    <name type="scientific">Novosphingobium fluoreni</name>
    <dbReference type="NCBI Taxonomy" id="1391222"/>
    <lineage>
        <taxon>Bacteria</taxon>
        <taxon>Pseudomonadati</taxon>
        <taxon>Pseudomonadota</taxon>
        <taxon>Alphaproteobacteria</taxon>
        <taxon>Sphingomonadales</taxon>
        <taxon>Sphingomonadaceae</taxon>
        <taxon>Novosphingobium</taxon>
    </lineage>
</organism>
<accession>A0A7W6C0Y5</accession>
<reference evidence="2 3" key="1">
    <citation type="submission" date="2020-08" db="EMBL/GenBank/DDBJ databases">
        <title>Genomic Encyclopedia of Type Strains, Phase IV (KMG-IV): sequencing the most valuable type-strain genomes for metagenomic binning, comparative biology and taxonomic classification.</title>
        <authorList>
            <person name="Goeker M."/>
        </authorList>
    </citation>
    <scope>NUCLEOTIDE SEQUENCE [LARGE SCALE GENOMIC DNA]</scope>
    <source>
        <strain evidence="2 3">DSM 27568</strain>
    </source>
</reference>
<evidence type="ECO:0000256" key="1">
    <source>
        <dbReference type="SAM" id="SignalP"/>
    </source>
</evidence>
<sequence length="210" mass="22870">MTGHIFKLAALVGSIMVMASGVARAEEVAPLPSSATRSPELVPASFKVPTRSTGPGFKLVPLGPDLAMIDHAAYMSSIPHLQATFTRSKNWPHPGISAAEAMADMKAEQARFIASESFAYAVLTPDGKRERGCVYVSPSPVPGYDAVVRMWVTQAEYDAGFDARLQSWVMEWVRQDWPFRNVAYPGRTIPWATWDTKIAATKAKSAITAQ</sequence>
<evidence type="ECO:0000313" key="2">
    <source>
        <dbReference type="EMBL" id="MBB3938410.1"/>
    </source>
</evidence>
<feature type="chain" id="PRO_5030861465" description="Twin-arginine translocation pathway signal protein" evidence="1">
    <location>
        <begin position="26"/>
        <end position="210"/>
    </location>
</feature>
<proteinExistence type="predicted"/>
<feature type="signal peptide" evidence="1">
    <location>
        <begin position="1"/>
        <end position="25"/>
    </location>
</feature>